<evidence type="ECO:0000313" key="3">
    <source>
        <dbReference type="EMBL" id="EAU01190.1"/>
    </source>
</evidence>
<keyword evidence="1" id="KW-0456">Lyase</keyword>
<dbReference type="KEGG" id="ccv:CCV52592_0887"/>
<keyword evidence="4" id="KW-1185">Reference proteome</keyword>
<feature type="domain" description="Amidohydrolase-related" evidence="2">
    <location>
        <begin position="4"/>
        <end position="289"/>
    </location>
</feature>
<organism evidence="3 4">
    <name type="scientific">Campylobacter curvus (strain 525.92)</name>
    <dbReference type="NCBI Taxonomy" id="360105"/>
    <lineage>
        <taxon>Bacteria</taxon>
        <taxon>Pseudomonadati</taxon>
        <taxon>Campylobacterota</taxon>
        <taxon>Epsilonproteobacteria</taxon>
        <taxon>Campylobacterales</taxon>
        <taxon>Campylobacteraceae</taxon>
        <taxon>Campylobacter</taxon>
    </lineage>
</organism>
<dbReference type="OrthoDB" id="9771320at2"/>
<gene>
    <name evidence="3" type="ORF">CCV52592_0887</name>
</gene>
<dbReference type="InterPro" id="IPR032465">
    <property type="entry name" value="ACMSD"/>
</dbReference>
<dbReference type="HOGENOM" id="CLU_849111_0_0_7"/>
<dbReference type="Pfam" id="PF04909">
    <property type="entry name" value="Amidohydro_2"/>
    <property type="match status" value="1"/>
</dbReference>
<sequence length="327" mass="38031">MKTVDIHTHLLSSEVKFDRIFDKFAITLFAKKFGLNAKELYENPYESYKAGLVRNVRSSKFMDKIVLFGVDAKVNEKGEILHKDKTVCASNDDVLEIYEQNKDIIVPFFSINPLRPNALDLIDHYYEKGFKGAKFLQNYWGVDTREDRFTPYFEKLKKLDLPLVVHIGSESSVNSDKSCEQISMLYHPLKIGVKTICAHMALGYEGRHIFRSLSKNPRNFNKEYFALLELLKTHDNLYADVSALLTPIRAKVLRHLSQETSVHEKLLYGSDFPVPYSAIYNSYDLKFRQRLKLHKEQNPFDRYAKGILSYFSEDNAIWSNYKKIIAE</sequence>
<keyword evidence="3" id="KW-0378">Hydrolase</keyword>
<dbReference type="EMBL" id="CP000767">
    <property type="protein sequence ID" value="EAU01190.1"/>
    <property type="molecule type" value="Genomic_DNA"/>
</dbReference>
<evidence type="ECO:0000313" key="4">
    <source>
        <dbReference type="Proteomes" id="UP000006380"/>
    </source>
</evidence>
<dbReference type="GO" id="GO:0019748">
    <property type="term" value="P:secondary metabolic process"/>
    <property type="evidence" value="ECO:0007669"/>
    <property type="project" value="TreeGrafter"/>
</dbReference>
<dbReference type="AlphaFoldDB" id="A7GWG8"/>
<dbReference type="InterPro" id="IPR032466">
    <property type="entry name" value="Metal_Hydrolase"/>
</dbReference>
<dbReference type="RefSeq" id="WP_009650726.1">
    <property type="nucleotide sequence ID" value="NC_009715.2"/>
</dbReference>
<dbReference type="Proteomes" id="UP000006380">
    <property type="component" value="Chromosome"/>
</dbReference>
<protein>
    <submittedName>
        <fullName evidence="3">Metal-dependent hydrolase/amidohydrolase</fullName>
    </submittedName>
</protein>
<dbReference type="Gene3D" id="3.20.20.140">
    <property type="entry name" value="Metal-dependent hydrolases"/>
    <property type="match status" value="1"/>
</dbReference>
<dbReference type="PANTHER" id="PTHR21240">
    <property type="entry name" value="2-AMINO-3-CARBOXYLMUCONATE-6-SEMIALDEHYDE DECARBOXYLASE"/>
    <property type="match status" value="1"/>
</dbReference>
<dbReference type="GO" id="GO:0016787">
    <property type="term" value="F:hydrolase activity"/>
    <property type="evidence" value="ECO:0007669"/>
    <property type="project" value="UniProtKB-KW"/>
</dbReference>
<evidence type="ECO:0000256" key="1">
    <source>
        <dbReference type="ARBA" id="ARBA00023239"/>
    </source>
</evidence>
<dbReference type="GO" id="GO:0005737">
    <property type="term" value="C:cytoplasm"/>
    <property type="evidence" value="ECO:0007669"/>
    <property type="project" value="TreeGrafter"/>
</dbReference>
<dbReference type="SUPFAM" id="SSF51556">
    <property type="entry name" value="Metallo-dependent hydrolases"/>
    <property type="match status" value="1"/>
</dbReference>
<name>A7GWG8_CAMC5</name>
<dbReference type="GO" id="GO:0016831">
    <property type="term" value="F:carboxy-lyase activity"/>
    <property type="evidence" value="ECO:0007669"/>
    <property type="project" value="InterPro"/>
</dbReference>
<dbReference type="STRING" id="360105.CCV52592_0887"/>
<accession>A7GWG8</accession>
<proteinExistence type="predicted"/>
<dbReference type="PANTHER" id="PTHR21240:SF28">
    <property type="entry name" value="ISO-OROTATE DECARBOXYLASE (EUROFUNG)"/>
    <property type="match status" value="1"/>
</dbReference>
<reference evidence="3" key="1">
    <citation type="submission" date="2016-07" db="EMBL/GenBank/DDBJ databases">
        <title>Comparative genomics of the Campylobacter concisus group.</title>
        <authorList>
            <person name="Miller W.G."/>
            <person name="Yee E."/>
            <person name="Chapman M.H."/>
            <person name="Huynh S."/>
            <person name="Bono J.L."/>
            <person name="On S.L.W."/>
            <person name="StLeger J."/>
            <person name="Foster G."/>
            <person name="Parker C.T."/>
        </authorList>
    </citation>
    <scope>NUCLEOTIDE SEQUENCE</scope>
    <source>
        <strain evidence="3">525.92</strain>
    </source>
</reference>
<dbReference type="InterPro" id="IPR006680">
    <property type="entry name" value="Amidohydro-rel"/>
</dbReference>
<evidence type="ECO:0000259" key="2">
    <source>
        <dbReference type="Pfam" id="PF04909"/>
    </source>
</evidence>